<organism evidence="2 3">
    <name type="scientific">Cronartium quercuum f. sp. fusiforme G11</name>
    <dbReference type="NCBI Taxonomy" id="708437"/>
    <lineage>
        <taxon>Eukaryota</taxon>
        <taxon>Fungi</taxon>
        <taxon>Dikarya</taxon>
        <taxon>Basidiomycota</taxon>
        <taxon>Pucciniomycotina</taxon>
        <taxon>Pucciniomycetes</taxon>
        <taxon>Pucciniales</taxon>
        <taxon>Coleosporiaceae</taxon>
        <taxon>Cronartium</taxon>
    </lineage>
</organism>
<gene>
    <name evidence="2" type="ORF">CROQUDRAFT_106023</name>
</gene>
<evidence type="ECO:0000313" key="2">
    <source>
        <dbReference type="EMBL" id="KAG0148156.1"/>
    </source>
</evidence>
<evidence type="ECO:0000313" key="3">
    <source>
        <dbReference type="Proteomes" id="UP000886653"/>
    </source>
</evidence>
<proteinExistence type="predicted"/>
<feature type="compositionally biased region" description="Polar residues" evidence="1">
    <location>
        <begin position="51"/>
        <end position="64"/>
    </location>
</feature>
<dbReference type="AlphaFoldDB" id="A0A9P6NRB2"/>
<accession>A0A9P6NRB2</accession>
<feature type="region of interest" description="Disordered" evidence="1">
    <location>
        <begin position="51"/>
        <end position="115"/>
    </location>
</feature>
<protein>
    <submittedName>
        <fullName evidence="2">Uncharacterized protein</fullName>
    </submittedName>
</protein>
<sequence>MHLRVSNFVDPGPEITQITIFLEPWTFERPVQVLPSTYFSRSTPLVSLDQHSNLTPCPSPSTHQIALDPSHRPVTLSIPPSPSHPMLQVSRGEAPSPPTPQTKDCSAPSPGTRHTAGCSSGFCGQGVGSANTPAEGPVRVERHSTPLLMAWSWVEGPRYFEDR</sequence>
<evidence type="ECO:0000256" key="1">
    <source>
        <dbReference type="SAM" id="MobiDB-lite"/>
    </source>
</evidence>
<dbReference type="Proteomes" id="UP000886653">
    <property type="component" value="Unassembled WGS sequence"/>
</dbReference>
<reference evidence="2" key="1">
    <citation type="submission" date="2013-11" db="EMBL/GenBank/DDBJ databases">
        <title>Genome sequence of the fusiform rust pathogen reveals effectors for host alternation and coevolution with pine.</title>
        <authorList>
            <consortium name="DOE Joint Genome Institute"/>
            <person name="Smith K."/>
            <person name="Pendleton A."/>
            <person name="Kubisiak T."/>
            <person name="Anderson C."/>
            <person name="Salamov A."/>
            <person name="Aerts A."/>
            <person name="Riley R."/>
            <person name="Clum A."/>
            <person name="Lindquist E."/>
            <person name="Ence D."/>
            <person name="Campbell M."/>
            <person name="Kronenberg Z."/>
            <person name="Feau N."/>
            <person name="Dhillon B."/>
            <person name="Hamelin R."/>
            <person name="Burleigh J."/>
            <person name="Smith J."/>
            <person name="Yandell M."/>
            <person name="Nelson C."/>
            <person name="Grigoriev I."/>
            <person name="Davis J."/>
        </authorList>
    </citation>
    <scope>NUCLEOTIDE SEQUENCE</scope>
    <source>
        <strain evidence="2">G11</strain>
    </source>
</reference>
<name>A0A9P6NRB2_9BASI</name>
<dbReference type="EMBL" id="MU167240">
    <property type="protein sequence ID" value="KAG0148156.1"/>
    <property type="molecule type" value="Genomic_DNA"/>
</dbReference>
<comment type="caution">
    <text evidence="2">The sequence shown here is derived from an EMBL/GenBank/DDBJ whole genome shotgun (WGS) entry which is preliminary data.</text>
</comment>
<keyword evidence="3" id="KW-1185">Reference proteome</keyword>